<organism evidence="7 8">
    <name type="scientific">Candidatus Bacteroides intestinipullorum</name>
    <dbReference type="NCBI Taxonomy" id="2838471"/>
    <lineage>
        <taxon>Bacteria</taxon>
        <taxon>Pseudomonadati</taxon>
        <taxon>Bacteroidota</taxon>
        <taxon>Bacteroidia</taxon>
        <taxon>Bacteroidales</taxon>
        <taxon>Bacteroidaceae</taxon>
        <taxon>Bacteroides</taxon>
    </lineage>
</organism>
<dbReference type="AlphaFoldDB" id="A0A9E2KGT3"/>
<evidence type="ECO:0000256" key="5">
    <source>
        <dbReference type="ARBA" id="ARBA00022989"/>
    </source>
</evidence>
<proteinExistence type="predicted"/>
<evidence type="ECO:0000256" key="2">
    <source>
        <dbReference type="ARBA" id="ARBA00022676"/>
    </source>
</evidence>
<keyword evidence="6" id="KW-0472">Membrane</keyword>
<evidence type="ECO:0000256" key="4">
    <source>
        <dbReference type="ARBA" id="ARBA00022692"/>
    </source>
</evidence>
<dbReference type="PANTHER" id="PTHR21461:SF69">
    <property type="entry name" value="GLYCOSYLTRANSFERASE FAMILY 92 PROTEIN"/>
    <property type="match status" value="1"/>
</dbReference>
<dbReference type="EMBL" id="JAHLFO010000139">
    <property type="protein sequence ID" value="MBU3814852.1"/>
    <property type="molecule type" value="Genomic_DNA"/>
</dbReference>
<reference evidence="7" key="2">
    <citation type="submission" date="2021-04" db="EMBL/GenBank/DDBJ databases">
        <authorList>
            <person name="Gilroy R."/>
        </authorList>
    </citation>
    <scope>NUCLEOTIDE SEQUENCE</scope>
    <source>
        <strain evidence="7">B3-3758</strain>
    </source>
</reference>
<dbReference type="Proteomes" id="UP000824236">
    <property type="component" value="Unassembled WGS sequence"/>
</dbReference>
<dbReference type="InterPro" id="IPR008166">
    <property type="entry name" value="Glyco_transf_92"/>
</dbReference>
<evidence type="ECO:0000313" key="7">
    <source>
        <dbReference type="EMBL" id="MBU3814852.1"/>
    </source>
</evidence>
<evidence type="ECO:0000256" key="1">
    <source>
        <dbReference type="ARBA" id="ARBA00004167"/>
    </source>
</evidence>
<dbReference type="SUPFAM" id="SSF53448">
    <property type="entry name" value="Nucleotide-diphospho-sugar transferases"/>
    <property type="match status" value="1"/>
</dbReference>
<protein>
    <submittedName>
        <fullName evidence="7">Glycosyltransferase family 92 protein</fullName>
    </submittedName>
</protein>
<dbReference type="InterPro" id="IPR029044">
    <property type="entry name" value="Nucleotide-diphossugar_trans"/>
</dbReference>
<comment type="caution">
    <text evidence="7">The sequence shown here is derived from an EMBL/GenBank/DDBJ whole genome shotgun (WGS) entry which is preliminary data.</text>
</comment>
<dbReference type="Pfam" id="PF01697">
    <property type="entry name" value="Glyco_transf_92"/>
    <property type="match status" value="1"/>
</dbReference>
<accession>A0A9E2KGT3</accession>
<evidence type="ECO:0000256" key="6">
    <source>
        <dbReference type="ARBA" id="ARBA00023136"/>
    </source>
</evidence>
<gene>
    <name evidence="7" type="ORF">H9791_10220</name>
</gene>
<sequence>MKKVYAEIIAGMIPHKMTRNRWRGLLRYGLFKAMKLKWRMKHDHTPPRYYLAICAIAKNEGPYFQEWIEWHRKQGVEKFYIYDNESTDGTREVLEPYIASGLVDYTYFPGQKMQLAAYDDCFERHRLEMRWLAIIDLDEFIVPIKDRSIPEFLHRMEKYPVVEINWLVYGSGGAKKQEPGGVMERFRRHSLPEHQLNTHVKSIVDPRRVCGMIGCHEAARLSGKAADSHGVPLTKGFRDRKPQQDVIRINHYAIKSYEEFLSKRARGRARTNSLRDMNYFDAYDLNDLEG</sequence>
<evidence type="ECO:0000313" key="8">
    <source>
        <dbReference type="Proteomes" id="UP000824236"/>
    </source>
</evidence>
<dbReference type="GO" id="GO:0005737">
    <property type="term" value="C:cytoplasm"/>
    <property type="evidence" value="ECO:0007669"/>
    <property type="project" value="TreeGrafter"/>
</dbReference>
<keyword evidence="5" id="KW-1133">Transmembrane helix</keyword>
<keyword evidence="3" id="KW-0808">Transferase</keyword>
<name>A0A9E2KGT3_9BACE</name>
<reference evidence="7" key="1">
    <citation type="journal article" date="2021" name="PeerJ">
        <title>Extensive microbial diversity within the chicken gut microbiome revealed by metagenomics and culture.</title>
        <authorList>
            <person name="Gilroy R."/>
            <person name="Ravi A."/>
            <person name="Getino M."/>
            <person name="Pursley I."/>
            <person name="Horton D.L."/>
            <person name="Alikhan N.F."/>
            <person name="Baker D."/>
            <person name="Gharbi K."/>
            <person name="Hall N."/>
            <person name="Watson M."/>
            <person name="Adriaenssens E.M."/>
            <person name="Foster-Nyarko E."/>
            <person name="Jarju S."/>
            <person name="Secka A."/>
            <person name="Antonio M."/>
            <person name="Oren A."/>
            <person name="Chaudhuri R.R."/>
            <person name="La Ragione R."/>
            <person name="Hildebrand F."/>
            <person name="Pallen M.J."/>
        </authorList>
    </citation>
    <scope>NUCLEOTIDE SEQUENCE</scope>
    <source>
        <strain evidence="7">B3-3758</strain>
    </source>
</reference>
<keyword evidence="4" id="KW-0812">Transmembrane</keyword>
<dbReference type="PANTHER" id="PTHR21461">
    <property type="entry name" value="GLYCOSYLTRANSFERASE FAMILY 92 PROTEIN"/>
    <property type="match status" value="1"/>
</dbReference>
<dbReference type="GO" id="GO:0016020">
    <property type="term" value="C:membrane"/>
    <property type="evidence" value="ECO:0007669"/>
    <property type="project" value="UniProtKB-SubCell"/>
</dbReference>
<keyword evidence="2" id="KW-0328">Glycosyltransferase</keyword>
<evidence type="ECO:0000256" key="3">
    <source>
        <dbReference type="ARBA" id="ARBA00022679"/>
    </source>
</evidence>
<dbReference type="GO" id="GO:0016757">
    <property type="term" value="F:glycosyltransferase activity"/>
    <property type="evidence" value="ECO:0007669"/>
    <property type="project" value="UniProtKB-KW"/>
</dbReference>
<comment type="subcellular location">
    <subcellularLocation>
        <location evidence="1">Membrane</location>
        <topology evidence="1">Single-pass membrane protein</topology>
    </subcellularLocation>
</comment>